<organism evidence="4 5">
    <name type="scientific">Clitoria ternatea</name>
    <name type="common">Butterfly pea</name>
    <dbReference type="NCBI Taxonomy" id="43366"/>
    <lineage>
        <taxon>Eukaryota</taxon>
        <taxon>Viridiplantae</taxon>
        <taxon>Streptophyta</taxon>
        <taxon>Embryophyta</taxon>
        <taxon>Tracheophyta</taxon>
        <taxon>Spermatophyta</taxon>
        <taxon>Magnoliopsida</taxon>
        <taxon>eudicotyledons</taxon>
        <taxon>Gunneridae</taxon>
        <taxon>Pentapetalae</taxon>
        <taxon>rosids</taxon>
        <taxon>fabids</taxon>
        <taxon>Fabales</taxon>
        <taxon>Fabaceae</taxon>
        <taxon>Papilionoideae</taxon>
        <taxon>50 kb inversion clade</taxon>
        <taxon>NPAAA clade</taxon>
        <taxon>indigoferoid/millettioid clade</taxon>
        <taxon>Phaseoleae</taxon>
        <taxon>Clitoria</taxon>
    </lineage>
</organism>
<dbReference type="AlphaFoldDB" id="A0AAN9I872"/>
<dbReference type="GO" id="GO:0005634">
    <property type="term" value="C:nucleus"/>
    <property type="evidence" value="ECO:0007669"/>
    <property type="project" value="TreeGrafter"/>
</dbReference>
<evidence type="ECO:0000313" key="4">
    <source>
        <dbReference type="EMBL" id="KAK7271103.1"/>
    </source>
</evidence>
<dbReference type="PANTHER" id="PTHR31529">
    <property type="entry name" value="LOB DOMAIN CONTAINING PROTEIN"/>
    <property type="match status" value="1"/>
</dbReference>
<gene>
    <name evidence="4" type="ORF">RJT34_26727</name>
</gene>
<dbReference type="Pfam" id="PF03195">
    <property type="entry name" value="LOB"/>
    <property type="match status" value="1"/>
</dbReference>
<comment type="caution">
    <text evidence="4">The sequence shown here is derived from an EMBL/GenBank/DDBJ whole genome shotgun (WGS) entry which is preliminary data.</text>
</comment>
<dbReference type="PROSITE" id="PS50891">
    <property type="entry name" value="LOB"/>
    <property type="match status" value="1"/>
</dbReference>
<feature type="domain" description="LOB" evidence="3">
    <location>
        <begin position="43"/>
        <end position="145"/>
    </location>
</feature>
<feature type="region of interest" description="Disordered" evidence="2">
    <location>
        <begin position="1"/>
        <end position="26"/>
    </location>
</feature>
<evidence type="ECO:0000256" key="2">
    <source>
        <dbReference type="SAM" id="MobiDB-lite"/>
    </source>
</evidence>
<evidence type="ECO:0000259" key="3">
    <source>
        <dbReference type="PROSITE" id="PS50891"/>
    </source>
</evidence>
<protein>
    <recommendedName>
        <fullName evidence="3">LOB domain-containing protein</fullName>
    </recommendedName>
</protein>
<sequence length="233" mass="25296">MEGDGSSSSRRKCGGSSKRGMATSTTQEESSSAVAVAVAVTVTPCGACKFLRRKCIDGCVFAPYFGTDQGAARFAAVHKVFGASNVSKLLSNIPENRRHEAVASISYEAQARISDPVYGCVSNIFSLQQQVASLKAEIAMMQTQVMNNRFTYTSALQSSQLQQPNINATTYSNNSSTSINLMNLSSFNNNLGFDLPMQTTPSAHSLEPIQFSQLSQYAEDKEENKTQHVFNHH</sequence>
<dbReference type="Proteomes" id="UP001359559">
    <property type="component" value="Unassembled WGS sequence"/>
</dbReference>
<accession>A0AAN9I872</accession>
<reference evidence="4 5" key="1">
    <citation type="submission" date="2024-01" db="EMBL/GenBank/DDBJ databases">
        <title>The genomes of 5 underutilized Papilionoideae crops provide insights into root nodulation and disease resistance.</title>
        <authorList>
            <person name="Yuan L."/>
        </authorList>
    </citation>
    <scope>NUCLEOTIDE SEQUENCE [LARGE SCALE GENOMIC DNA]</scope>
    <source>
        <strain evidence="4">LY-2023</strain>
        <tissue evidence="4">Leaf</tissue>
    </source>
</reference>
<evidence type="ECO:0000313" key="5">
    <source>
        <dbReference type="Proteomes" id="UP001359559"/>
    </source>
</evidence>
<dbReference type="GO" id="GO:0009755">
    <property type="term" value="P:hormone-mediated signaling pathway"/>
    <property type="evidence" value="ECO:0007669"/>
    <property type="project" value="TreeGrafter"/>
</dbReference>
<evidence type="ECO:0000256" key="1">
    <source>
        <dbReference type="ARBA" id="ARBA00005474"/>
    </source>
</evidence>
<proteinExistence type="inferred from homology"/>
<dbReference type="GO" id="GO:0045893">
    <property type="term" value="P:positive regulation of DNA-templated transcription"/>
    <property type="evidence" value="ECO:0007669"/>
    <property type="project" value="TreeGrafter"/>
</dbReference>
<dbReference type="EMBL" id="JAYKXN010000007">
    <property type="protein sequence ID" value="KAK7271103.1"/>
    <property type="molecule type" value="Genomic_DNA"/>
</dbReference>
<name>A0AAN9I872_CLITE</name>
<dbReference type="PANTHER" id="PTHR31529:SF12">
    <property type="entry name" value="LOB DOMAIN-CONTAINING PROTEIN 20"/>
    <property type="match status" value="1"/>
</dbReference>
<comment type="similarity">
    <text evidence="1">Belongs to the LOB domain-containing protein family.</text>
</comment>
<dbReference type="InterPro" id="IPR004883">
    <property type="entry name" value="LOB"/>
</dbReference>
<keyword evidence="5" id="KW-1185">Reference proteome</keyword>